<accession>A0A4Y2MDJ8</accession>
<gene>
    <name evidence="1" type="ORF">AVEN_142964_1</name>
</gene>
<proteinExistence type="predicted"/>
<reference evidence="1 2" key="1">
    <citation type="journal article" date="2019" name="Sci. Rep.">
        <title>Orb-weaving spider Araneus ventricosus genome elucidates the spidroin gene catalogue.</title>
        <authorList>
            <person name="Kono N."/>
            <person name="Nakamura H."/>
            <person name="Ohtoshi R."/>
            <person name="Moran D.A.P."/>
            <person name="Shinohara A."/>
            <person name="Yoshida Y."/>
            <person name="Fujiwara M."/>
            <person name="Mori M."/>
            <person name="Tomita M."/>
            <person name="Arakawa K."/>
        </authorList>
    </citation>
    <scope>NUCLEOTIDE SEQUENCE [LARGE SCALE GENOMIC DNA]</scope>
</reference>
<comment type="caution">
    <text evidence="1">The sequence shown here is derived from an EMBL/GenBank/DDBJ whole genome shotgun (WGS) entry which is preliminary data.</text>
</comment>
<evidence type="ECO:0000313" key="2">
    <source>
        <dbReference type="Proteomes" id="UP000499080"/>
    </source>
</evidence>
<name>A0A4Y2MDJ8_ARAVE</name>
<dbReference type="AlphaFoldDB" id="A0A4Y2MDJ8"/>
<keyword evidence="2" id="KW-1185">Reference proteome</keyword>
<protein>
    <submittedName>
        <fullName evidence="1">Uncharacterized protein</fullName>
    </submittedName>
</protein>
<dbReference type="EMBL" id="BGPR01007125">
    <property type="protein sequence ID" value="GBN24470.1"/>
    <property type="molecule type" value="Genomic_DNA"/>
</dbReference>
<evidence type="ECO:0000313" key="1">
    <source>
        <dbReference type="EMBL" id="GBN24470.1"/>
    </source>
</evidence>
<organism evidence="1 2">
    <name type="scientific">Araneus ventricosus</name>
    <name type="common">Orbweaver spider</name>
    <name type="synonym">Epeira ventricosa</name>
    <dbReference type="NCBI Taxonomy" id="182803"/>
    <lineage>
        <taxon>Eukaryota</taxon>
        <taxon>Metazoa</taxon>
        <taxon>Ecdysozoa</taxon>
        <taxon>Arthropoda</taxon>
        <taxon>Chelicerata</taxon>
        <taxon>Arachnida</taxon>
        <taxon>Araneae</taxon>
        <taxon>Araneomorphae</taxon>
        <taxon>Entelegynae</taxon>
        <taxon>Araneoidea</taxon>
        <taxon>Araneidae</taxon>
        <taxon>Araneus</taxon>
    </lineage>
</organism>
<sequence length="88" mass="9569">METLHIKVTSHRASSTEVPNLCYLHVLDKVHGNPAYKSTAHRASSTVVPNLCYLHVLDTVHGNPSYKSHCTPCILHRGSQPVLPACAG</sequence>
<dbReference type="Proteomes" id="UP000499080">
    <property type="component" value="Unassembled WGS sequence"/>
</dbReference>